<proteinExistence type="predicted"/>
<evidence type="ECO:0000256" key="1">
    <source>
        <dbReference type="SAM" id="MobiDB-lite"/>
    </source>
</evidence>
<evidence type="ECO:0000313" key="3">
    <source>
        <dbReference type="Proteomes" id="UP001595914"/>
    </source>
</evidence>
<name>A0ABV9FVL0_9NOCA</name>
<feature type="compositionally biased region" description="Basic and acidic residues" evidence="1">
    <location>
        <begin position="123"/>
        <end position="133"/>
    </location>
</feature>
<dbReference type="RefSeq" id="WP_378417492.1">
    <property type="nucleotide sequence ID" value="NZ_JBHSFO010000005.1"/>
</dbReference>
<organism evidence="2 3">
    <name type="scientific">Rhodococcus kronopolitis</name>
    <dbReference type="NCBI Taxonomy" id="1460226"/>
    <lineage>
        <taxon>Bacteria</taxon>
        <taxon>Bacillati</taxon>
        <taxon>Actinomycetota</taxon>
        <taxon>Actinomycetes</taxon>
        <taxon>Mycobacteriales</taxon>
        <taxon>Nocardiaceae</taxon>
        <taxon>Rhodococcus</taxon>
    </lineage>
</organism>
<comment type="caution">
    <text evidence="2">The sequence shown here is derived from an EMBL/GenBank/DDBJ whole genome shotgun (WGS) entry which is preliminary data.</text>
</comment>
<dbReference type="EMBL" id="JBHSFO010000005">
    <property type="protein sequence ID" value="MFC4604582.1"/>
    <property type="molecule type" value="Genomic_DNA"/>
</dbReference>
<sequence>MDADDPPRFVLEDLTVGVHACGFGRTDDGETFAFRVRGHLLHLEVYRRGYESEVPEQADVVATAECEITDVDLTDERSMTAVVRDAVARAEPVDPDRDGLTLRALLTRIGAAIPTGRPSPDARAPRPDGRTPD</sequence>
<protein>
    <submittedName>
        <fullName evidence="2">Uncharacterized protein</fullName>
    </submittedName>
</protein>
<gene>
    <name evidence="2" type="ORF">ACFO6S_12870</name>
</gene>
<accession>A0ABV9FVL0</accession>
<reference evidence="3" key="1">
    <citation type="journal article" date="2019" name="Int. J. Syst. Evol. Microbiol.">
        <title>The Global Catalogue of Microorganisms (GCM) 10K type strain sequencing project: providing services to taxonomists for standard genome sequencing and annotation.</title>
        <authorList>
            <consortium name="The Broad Institute Genomics Platform"/>
            <consortium name="The Broad Institute Genome Sequencing Center for Infectious Disease"/>
            <person name="Wu L."/>
            <person name="Ma J."/>
        </authorList>
    </citation>
    <scope>NUCLEOTIDE SEQUENCE [LARGE SCALE GENOMIC DNA]</scope>
    <source>
        <strain evidence="3">CCUG 54520</strain>
    </source>
</reference>
<keyword evidence="3" id="KW-1185">Reference proteome</keyword>
<dbReference type="Proteomes" id="UP001595914">
    <property type="component" value="Unassembled WGS sequence"/>
</dbReference>
<evidence type="ECO:0000313" key="2">
    <source>
        <dbReference type="EMBL" id="MFC4604582.1"/>
    </source>
</evidence>
<feature type="region of interest" description="Disordered" evidence="1">
    <location>
        <begin position="111"/>
        <end position="133"/>
    </location>
</feature>